<gene>
    <name evidence="2" type="ORF">CDAR_96621</name>
</gene>
<evidence type="ECO:0000313" key="2">
    <source>
        <dbReference type="EMBL" id="GIY13037.1"/>
    </source>
</evidence>
<feature type="compositionally biased region" description="Polar residues" evidence="1">
    <location>
        <begin position="1"/>
        <end position="11"/>
    </location>
</feature>
<keyword evidence="3" id="KW-1185">Reference proteome</keyword>
<name>A0AAV4QY43_9ARAC</name>
<organism evidence="2 3">
    <name type="scientific">Caerostris darwini</name>
    <dbReference type="NCBI Taxonomy" id="1538125"/>
    <lineage>
        <taxon>Eukaryota</taxon>
        <taxon>Metazoa</taxon>
        <taxon>Ecdysozoa</taxon>
        <taxon>Arthropoda</taxon>
        <taxon>Chelicerata</taxon>
        <taxon>Arachnida</taxon>
        <taxon>Araneae</taxon>
        <taxon>Araneomorphae</taxon>
        <taxon>Entelegynae</taxon>
        <taxon>Araneoidea</taxon>
        <taxon>Araneidae</taxon>
        <taxon>Caerostris</taxon>
    </lineage>
</organism>
<dbReference type="Proteomes" id="UP001054837">
    <property type="component" value="Unassembled WGS sequence"/>
</dbReference>
<feature type="compositionally biased region" description="Basic and acidic residues" evidence="1">
    <location>
        <begin position="68"/>
        <end position="77"/>
    </location>
</feature>
<accession>A0AAV4QY43</accession>
<feature type="region of interest" description="Disordered" evidence="1">
    <location>
        <begin position="60"/>
        <end position="100"/>
    </location>
</feature>
<protein>
    <submittedName>
        <fullName evidence="2">Uncharacterized protein</fullName>
    </submittedName>
</protein>
<feature type="compositionally biased region" description="Low complexity" evidence="1">
    <location>
        <begin position="14"/>
        <end position="31"/>
    </location>
</feature>
<feature type="region of interest" description="Disordered" evidence="1">
    <location>
        <begin position="1"/>
        <end position="45"/>
    </location>
</feature>
<dbReference type="AlphaFoldDB" id="A0AAV4QY43"/>
<dbReference type="EMBL" id="BPLQ01005166">
    <property type="protein sequence ID" value="GIY13037.1"/>
    <property type="molecule type" value="Genomic_DNA"/>
</dbReference>
<reference evidence="2 3" key="1">
    <citation type="submission" date="2021-06" db="EMBL/GenBank/DDBJ databases">
        <title>Caerostris darwini draft genome.</title>
        <authorList>
            <person name="Kono N."/>
            <person name="Arakawa K."/>
        </authorList>
    </citation>
    <scope>NUCLEOTIDE SEQUENCE [LARGE SCALE GENOMIC DNA]</scope>
</reference>
<evidence type="ECO:0000313" key="3">
    <source>
        <dbReference type="Proteomes" id="UP001054837"/>
    </source>
</evidence>
<proteinExistence type="predicted"/>
<comment type="caution">
    <text evidence="2">The sequence shown here is derived from an EMBL/GenBank/DDBJ whole genome shotgun (WGS) entry which is preliminary data.</text>
</comment>
<sequence>MNGCTSLTSVVSDPGLSGRPGVPGVVPVAGGQHRPAPDQHGGEHPLSVICSVGSSSAASSLHTLSSRSLRETRRPYDRPPAYIHARFSHARPRHAPPSSG</sequence>
<evidence type="ECO:0000256" key="1">
    <source>
        <dbReference type="SAM" id="MobiDB-lite"/>
    </source>
</evidence>